<reference evidence="3" key="1">
    <citation type="submission" date="2017-06" db="EMBL/GenBank/DDBJ databases">
        <authorList>
            <person name="Varghese N."/>
            <person name="Submissions S."/>
        </authorList>
    </citation>
    <scope>NUCLEOTIDE SEQUENCE [LARGE SCALE GENOMIC DNA]</scope>
    <source>
        <strain evidence="3">DSM 27993</strain>
    </source>
</reference>
<feature type="transmembrane region" description="Helical" evidence="1">
    <location>
        <begin position="102"/>
        <end position="120"/>
    </location>
</feature>
<dbReference type="PANTHER" id="PTHR37308:SF1">
    <property type="entry name" value="POLYPRENYL-PHOSPHATE TRANSPORTER"/>
    <property type="match status" value="1"/>
</dbReference>
<dbReference type="OrthoDB" id="9793746at2"/>
<dbReference type="Proteomes" id="UP000198412">
    <property type="component" value="Unassembled WGS sequence"/>
</dbReference>
<proteinExistence type="predicted"/>
<evidence type="ECO:0000313" key="2">
    <source>
        <dbReference type="EMBL" id="SNR63220.1"/>
    </source>
</evidence>
<dbReference type="AlphaFoldDB" id="A0A238XX08"/>
<evidence type="ECO:0000313" key="3">
    <source>
        <dbReference type="Proteomes" id="UP000198412"/>
    </source>
</evidence>
<keyword evidence="1" id="KW-0812">Transmembrane</keyword>
<sequence length="310" mass="33839">MQQRNLFQYLVITLKGIAMGAADVVPGVSGGTIAFISGIYEELLTSISSVNLTTFKLLKTKGTSAAWKAINGSFLLALIIGIFISIVSLSKLISYLLEHKPILVWSFFFGLVVASILYIGKQISKWNVLTVFLLIAGAVLAYYITTLQPLISENSSPLFLFLAGALAICAMILPGISGAFILVLLGAYKPVLDAIHNRDFKLLAILAIGAIVGLLSFSKILKWLFDHYRNLTLAVLTGFILGSLNKIWPWKETLTWRVNSHGIKVPFNEQSILPNSFNGDPQLLMAILLSVVGFVIIILLEKIANSTNKI</sequence>
<feature type="transmembrane region" description="Helical" evidence="1">
    <location>
        <begin position="126"/>
        <end position="146"/>
    </location>
</feature>
<keyword evidence="3" id="KW-1185">Reference proteome</keyword>
<organism evidence="2 3">
    <name type="scientific">Lutibacter flavus</name>
    <dbReference type="NCBI Taxonomy" id="691689"/>
    <lineage>
        <taxon>Bacteria</taxon>
        <taxon>Pseudomonadati</taxon>
        <taxon>Bacteroidota</taxon>
        <taxon>Flavobacteriia</taxon>
        <taxon>Flavobacteriales</taxon>
        <taxon>Flavobacteriaceae</taxon>
        <taxon>Lutibacter</taxon>
    </lineage>
</organism>
<keyword evidence="1" id="KW-0472">Membrane</keyword>
<keyword evidence="1" id="KW-1133">Transmembrane helix</keyword>
<gene>
    <name evidence="2" type="ORF">SAMN04488111_2174</name>
</gene>
<dbReference type="RefSeq" id="WP_089378452.1">
    <property type="nucleotide sequence ID" value="NZ_FZNX01000003.1"/>
</dbReference>
<dbReference type="Pfam" id="PF04018">
    <property type="entry name" value="VCA0040-like"/>
    <property type="match status" value="1"/>
</dbReference>
<name>A0A238XX08_9FLAO</name>
<feature type="transmembrane region" description="Helical" evidence="1">
    <location>
        <begin position="69"/>
        <end position="90"/>
    </location>
</feature>
<feature type="transmembrane region" description="Helical" evidence="1">
    <location>
        <begin position="283"/>
        <end position="300"/>
    </location>
</feature>
<protein>
    <submittedName>
        <fullName evidence="2">Putative membrane protein</fullName>
    </submittedName>
</protein>
<feature type="transmembrane region" description="Helical" evidence="1">
    <location>
        <begin position="158"/>
        <end position="188"/>
    </location>
</feature>
<dbReference type="InterPro" id="IPR007163">
    <property type="entry name" value="VCA0040-like"/>
</dbReference>
<feature type="transmembrane region" description="Helical" evidence="1">
    <location>
        <begin position="200"/>
        <end position="218"/>
    </location>
</feature>
<dbReference type="EMBL" id="FZNX01000003">
    <property type="protein sequence ID" value="SNR63220.1"/>
    <property type="molecule type" value="Genomic_DNA"/>
</dbReference>
<accession>A0A238XX08</accession>
<evidence type="ECO:0000256" key="1">
    <source>
        <dbReference type="SAM" id="Phobius"/>
    </source>
</evidence>
<dbReference type="PANTHER" id="PTHR37308">
    <property type="entry name" value="INTEGRAL MEMBRANE PROTEIN"/>
    <property type="match status" value="1"/>
</dbReference>